<organism evidence="1 2">
    <name type="scientific">Kyrpidia spormannii</name>
    <dbReference type="NCBI Taxonomy" id="2055160"/>
    <lineage>
        <taxon>Bacteria</taxon>
        <taxon>Bacillati</taxon>
        <taxon>Bacillota</taxon>
        <taxon>Bacilli</taxon>
        <taxon>Bacillales</taxon>
        <taxon>Alicyclobacillaceae</taxon>
        <taxon>Kyrpidia</taxon>
    </lineage>
</organism>
<proteinExistence type="predicted"/>
<dbReference type="EMBL" id="LR792684">
    <property type="protein sequence ID" value="CAB3391546.1"/>
    <property type="molecule type" value="Genomic_DNA"/>
</dbReference>
<evidence type="ECO:0000313" key="2">
    <source>
        <dbReference type="Proteomes" id="UP000501793"/>
    </source>
</evidence>
<dbReference type="Proteomes" id="UP000501793">
    <property type="component" value="Chromosome"/>
</dbReference>
<reference evidence="1" key="1">
    <citation type="submission" date="2020-04" db="EMBL/GenBank/DDBJ databases">
        <authorList>
            <person name="Hogendoorn C."/>
        </authorList>
    </citation>
    <scope>NUCLEOTIDE SEQUENCE</scope>
    <source>
        <strain evidence="1">FAVT5</strain>
    </source>
</reference>
<sequence length="120" mass="13267">MDGLDEQLCLEIGKVKKRAVGGVSKVSLDPRVRELLDQMDFSAVTPKAGADPAALLRDEGESYAARLQAEGVEVTSIRVDGLIHGFFTNAAWALPQRKESLQRAAKFLRRVWTQKTREDA</sequence>
<protein>
    <submittedName>
        <fullName evidence="1">Uncharacterized protein</fullName>
    </submittedName>
</protein>
<accession>A0ACA8Z8E5</accession>
<evidence type="ECO:0000313" key="1">
    <source>
        <dbReference type="EMBL" id="CAB3391546.1"/>
    </source>
</evidence>
<name>A0ACA8Z8E5_9BACL</name>
<keyword evidence="2" id="KW-1185">Reference proteome</keyword>
<gene>
    <name evidence="1" type="ORF">FAVT5_1425</name>
</gene>